<dbReference type="Proteomes" id="UP000307430">
    <property type="component" value="Unassembled WGS sequence"/>
</dbReference>
<proteinExistence type="inferred from homology"/>
<feature type="domain" description="Pili assembly chaperone C-terminal" evidence="8">
    <location>
        <begin position="168"/>
        <end position="224"/>
    </location>
</feature>
<dbReference type="GO" id="GO:0030288">
    <property type="term" value="C:outer membrane-bounded periplasmic space"/>
    <property type="evidence" value="ECO:0007669"/>
    <property type="project" value="InterPro"/>
</dbReference>
<comment type="similarity">
    <text evidence="2">Belongs to the periplasmic pilus chaperone family.</text>
</comment>
<dbReference type="InterPro" id="IPR016147">
    <property type="entry name" value="Pili_assmbl_chaperone_N"/>
</dbReference>
<feature type="signal peptide" evidence="6">
    <location>
        <begin position="1"/>
        <end position="25"/>
    </location>
</feature>
<sequence length="231" mass="24696">MSFFTRALAASALLVACFLSVTVHAGGIVLGGTRIIYPAGQKEASISVRNTSSASRFMVQSWAENQHGNKTSDFIVTPPLYVSNPGSENTLRLMYAGPTLPTDRESLYYLTSKAIPAVDKAEISGKNVLMLSASTRIKLFVRPSGLKPSPAEAPSQLKVSRSGAQLVIRNPTPYYITITQIKAGNKAVKKTVMTPPFGTASLTLPSGGAGTLSFRTINDFGGITDEQIRHF</sequence>
<comment type="caution">
    <text evidence="9">The sequence shown here is derived from an EMBL/GenBank/DDBJ whole genome shotgun (WGS) entry which is preliminary data.</text>
</comment>
<evidence type="ECO:0000256" key="3">
    <source>
        <dbReference type="ARBA" id="ARBA00022729"/>
    </source>
</evidence>
<dbReference type="PANTHER" id="PTHR30251:SF0">
    <property type="entry name" value="FIMBRIAL CHAPERONE PROTEIN ELFD-RELATED"/>
    <property type="match status" value="1"/>
</dbReference>
<evidence type="ECO:0000259" key="7">
    <source>
        <dbReference type="Pfam" id="PF00345"/>
    </source>
</evidence>
<dbReference type="PROSITE" id="PS51257">
    <property type="entry name" value="PROKAR_LIPOPROTEIN"/>
    <property type="match status" value="1"/>
</dbReference>
<reference evidence="9 10" key="1">
    <citation type="submission" date="2019-05" db="EMBL/GenBank/DDBJ databases">
        <title>Genome sequence of Klebsiella sp strain TOUT106.</title>
        <authorList>
            <person name="Rahi P."/>
            <person name="Chaudhari D."/>
        </authorList>
    </citation>
    <scope>NUCLEOTIDE SEQUENCE [LARGE SCALE GENOMIC DNA]</scope>
    <source>
        <strain evidence="9 10">TOUT106</strain>
    </source>
</reference>
<evidence type="ECO:0000259" key="8">
    <source>
        <dbReference type="Pfam" id="PF02753"/>
    </source>
</evidence>
<name>A0A5R9L9T6_9ENTR</name>
<keyword evidence="10" id="KW-1185">Reference proteome</keyword>
<organism evidence="9 10">
    <name type="scientific">Klebsiella indica</name>
    <dbReference type="NCBI Taxonomy" id="2582917"/>
    <lineage>
        <taxon>Bacteria</taxon>
        <taxon>Pseudomonadati</taxon>
        <taxon>Pseudomonadota</taxon>
        <taxon>Gammaproteobacteria</taxon>
        <taxon>Enterobacterales</taxon>
        <taxon>Enterobacteriaceae</taxon>
        <taxon>Klebsiella/Raoultella group</taxon>
        <taxon>Klebsiella</taxon>
    </lineage>
</organism>
<keyword evidence="3 6" id="KW-0732">Signal</keyword>
<dbReference type="Pfam" id="PF02753">
    <property type="entry name" value="PapD_C"/>
    <property type="match status" value="1"/>
</dbReference>
<evidence type="ECO:0000256" key="4">
    <source>
        <dbReference type="ARBA" id="ARBA00022764"/>
    </source>
</evidence>
<feature type="chain" id="PRO_5024353904" evidence="6">
    <location>
        <begin position="26"/>
        <end position="231"/>
    </location>
</feature>
<gene>
    <name evidence="9" type="ORF">FE839_22725</name>
</gene>
<dbReference type="Gene3D" id="2.60.40.10">
    <property type="entry name" value="Immunoglobulins"/>
    <property type="match status" value="2"/>
</dbReference>
<feature type="domain" description="Pili assembly chaperone N-terminal" evidence="7">
    <location>
        <begin position="27"/>
        <end position="146"/>
    </location>
</feature>
<accession>A0A5R9L9T6</accession>
<evidence type="ECO:0000256" key="2">
    <source>
        <dbReference type="ARBA" id="ARBA00007399"/>
    </source>
</evidence>
<evidence type="ECO:0000256" key="1">
    <source>
        <dbReference type="ARBA" id="ARBA00004418"/>
    </source>
</evidence>
<evidence type="ECO:0000313" key="9">
    <source>
        <dbReference type="EMBL" id="TLV05903.1"/>
    </source>
</evidence>
<dbReference type="SUPFAM" id="SSF49584">
    <property type="entry name" value="Periplasmic chaperone C-domain"/>
    <property type="match status" value="1"/>
</dbReference>
<evidence type="ECO:0000256" key="6">
    <source>
        <dbReference type="SAM" id="SignalP"/>
    </source>
</evidence>
<dbReference type="PRINTS" id="PR00969">
    <property type="entry name" value="CHAPERONPILI"/>
</dbReference>
<dbReference type="PANTHER" id="PTHR30251">
    <property type="entry name" value="PILUS ASSEMBLY CHAPERONE"/>
    <property type="match status" value="1"/>
</dbReference>
<dbReference type="EMBL" id="VCHQ01000036">
    <property type="protein sequence ID" value="TLV05903.1"/>
    <property type="molecule type" value="Genomic_DNA"/>
</dbReference>
<dbReference type="InterPro" id="IPR008962">
    <property type="entry name" value="PapD-like_sf"/>
</dbReference>
<comment type="subcellular location">
    <subcellularLocation>
        <location evidence="1">Periplasm</location>
    </subcellularLocation>
</comment>
<dbReference type="RefSeq" id="WP_138363025.1">
    <property type="nucleotide sequence ID" value="NZ_VCHQ01000036.1"/>
</dbReference>
<keyword evidence="4" id="KW-0574">Periplasm</keyword>
<dbReference type="InterPro" id="IPR016148">
    <property type="entry name" value="Pili_assmbl_chaperone_C"/>
</dbReference>
<dbReference type="AlphaFoldDB" id="A0A5R9L9T6"/>
<dbReference type="SUPFAM" id="SSF49354">
    <property type="entry name" value="PapD-like"/>
    <property type="match status" value="1"/>
</dbReference>
<dbReference type="InterPro" id="IPR050643">
    <property type="entry name" value="Periplasmic_pilus_chap"/>
</dbReference>
<evidence type="ECO:0000256" key="5">
    <source>
        <dbReference type="ARBA" id="ARBA00023186"/>
    </source>
</evidence>
<dbReference type="GO" id="GO:0071555">
    <property type="term" value="P:cell wall organization"/>
    <property type="evidence" value="ECO:0007669"/>
    <property type="project" value="InterPro"/>
</dbReference>
<dbReference type="Pfam" id="PF00345">
    <property type="entry name" value="PapD_N"/>
    <property type="match status" value="1"/>
</dbReference>
<keyword evidence="5" id="KW-0143">Chaperone</keyword>
<dbReference type="InterPro" id="IPR001829">
    <property type="entry name" value="Pili_assmbl_chaperone_bac"/>
</dbReference>
<protein>
    <submittedName>
        <fullName evidence="9">Fimbrial chaperone protein</fullName>
    </submittedName>
</protein>
<evidence type="ECO:0000313" key="10">
    <source>
        <dbReference type="Proteomes" id="UP000307430"/>
    </source>
</evidence>
<dbReference type="InterPro" id="IPR013783">
    <property type="entry name" value="Ig-like_fold"/>
</dbReference>
<dbReference type="InterPro" id="IPR036316">
    <property type="entry name" value="Pili_assmbl_chap_C_dom_sf"/>
</dbReference>